<keyword evidence="4" id="KW-0479">Metal-binding</keyword>
<dbReference type="EMBL" id="AGNL01035547">
    <property type="protein sequence ID" value="EJK54625.1"/>
    <property type="molecule type" value="Genomic_DNA"/>
</dbReference>
<evidence type="ECO:0000256" key="9">
    <source>
        <dbReference type="SAM" id="SignalP"/>
    </source>
</evidence>
<dbReference type="GO" id="GO:0046872">
    <property type="term" value="F:metal ion binding"/>
    <property type="evidence" value="ECO:0007669"/>
    <property type="project" value="UniProtKB-KW"/>
</dbReference>
<evidence type="ECO:0000256" key="3">
    <source>
        <dbReference type="ARBA" id="ARBA00022617"/>
    </source>
</evidence>
<comment type="similarity">
    <text evidence="7">Belongs to the chloroperoxidase family.</text>
</comment>
<evidence type="ECO:0000256" key="7">
    <source>
        <dbReference type="ARBA" id="ARBA00025795"/>
    </source>
</evidence>
<reference evidence="11 12" key="1">
    <citation type="journal article" date="2012" name="Genome Biol.">
        <title>Genome and low-iron response of an oceanic diatom adapted to chronic iron limitation.</title>
        <authorList>
            <person name="Lommer M."/>
            <person name="Specht M."/>
            <person name="Roy A.S."/>
            <person name="Kraemer L."/>
            <person name="Andreson R."/>
            <person name="Gutowska M.A."/>
            <person name="Wolf J."/>
            <person name="Bergner S.V."/>
            <person name="Schilhabel M.B."/>
            <person name="Klostermeier U.C."/>
            <person name="Beiko R.G."/>
            <person name="Rosenstiel P."/>
            <person name="Hippler M."/>
            <person name="Laroche J."/>
        </authorList>
    </citation>
    <scope>NUCLEOTIDE SEQUENCE [LARGE SCALE GENOMIC DNA]</scope>
    <source>
        <strain evidence="11 12">CCMP1005</strain>
    </source>
</reference>
<comment type="caution">
    <text evidence="11">The sequence shown here is derived from an EMBL/GenBank/DDBJ whole genome shotgun (WGS) entry which is preliminary data.</text>
</comment>
<sequence>MKFTAIIFAVLYATGLLLVPTYSRPDWGVLYEGFPGEVDVDALVAKFDPGDGDVRSPCPFLNALANHGLVDRSGKDINVFELAAMSVFYDLGGPGFFGFMGGANVTIPKGASRMTEDGPLIDLDSLWDRPGEERDASMVFVNPGAVIPSGAKGFPVTDEMVADRGPNSTHGDPNSARRPLPGGNRGRFLEMTQTVNVDLLESLLSRNPGSDYLMFDDFLEAGRE</sequence>
<keyword evidence="12" id="KW-1185">Reference proteome</keyword>
<dbReference type="AlphaFoldDB" id="K0RNE5"/>
<feature type="domain" description="Heme haloperoxidase family profile" evidence="10">
    <location>
        <begin position="39"/>
        <end position="224"/>
    </location>
</feature>
<keyword evidence="5" id="KW-0560">Oxidoreductase</keyword>
<feature type="non-terminal residue" evidence="11">
    <location>
        <position position="224"/>
    </location>
</feature>
<keyword evidence="6" id="KW-0408">Iron</keyword>
<evidence type="ECO:0000256" key="1">
    <source>
        <dbReference type="ARBA" id="ARBA00001970"/>
    </source>
</evidence>
<evidence type="ECO:0000313" key="12">
    <source>
        <dbReference type="Proteomes" id="UP000266841"/>
    </source>
</evidence>
<dbReference type="InterPro" id="IPR036851">
    <property type="entry name" value="Chloroperoxidase-like_sf"/>
</dbReference>
<name>K0RNE5_THAOC</name>
<dbReference type="OrthoDB" id="407298at2759"/>
<dbReference type="SUPFAM" id="SSF47571">
    <property type="entry name" value="Cloroperoxidase"/>
    <property type="match status" value="1"/>
</dbReference>
<feature type="chain" id="PRO_5003840453" description="Heme haloperoxidase family profile domain-containing protein" evidence="9">
    <location>
        <begin position="24"/>
        <end position="224"/>
    </location>
</feature>
<dbReference type="PANTHER" id="PTHR33577">
    <property type="entry name" value="STERIGMATOCYSTIN BIOSYNTHESIS PEROXIDASE STCC-RELATED"/>
    <property type="match status" value="1"/>
</dbReference>
<dbReference type="InterPro" id="IPR000028">
    <property type="entry name" value="Chloroperoxidase"/>
</dbReference>
<dbReference type="Pfam" id="PF01328">
    <property type="entry name" value="Peroxidase_2"/>
    <property type="match status" value="1"/>
</dbReference>
<evidence type="ECO:0000313" key="11">
    <source>
        <dbReference type="EMBL" id="EJK54625.1"/>
    </source>
</evidence>
<evidence type="ECO:0000259" key="10">
    <source>
        <dbReference type="PROSITE" id="PS51405"/>
    </source>
</evidence>
<evidence type="ECO:0000256" key="5">
    <source>
        <dbReference type="ARBA" id="ARBA00023002"/>
    </source>
</evidence>
<dbReference type="PANTHER" id="PTHR33577:SF9">
    <property type="entry name" value="PEROXIDASE STCC"/>
    <property type="match status" value="1"/>
</dbReference>
<keyword evidence="9" id="KW-0732">Signal</keyword>
<protein>
    <recommendedName>
        <fullName evidence="10">Heme haloperoxidase family profile domain-containing protein</fullName>
    </recommendedName>
</protein>
<organism evidence="11 12">
    <name type="scientific">Thalassiosira oceanica</name>
    <name type="common">Marine diatom</name>
    <dbReference type="NCBI Taxonomy" id="159749"/>
    <lineage>
        <taxon>Eukaryota</taxon>
        <taxon>Sar</taxon>
        <taxon>Stramenopiles</taxon>
        <taxon>Ochrophyta</taxon>
        <taxon>Bacillariophyta</taxon>
        <taxon>Coscinodiscophyceae</taxon>
        <taxon>Thalassiosirophycidae</taxon>
        <taxon>Thalassiosirales</taxon>
        <taxon>Thalassiosiraceae</taxon>
        <taxon>Thalassiosira</taxon>
    </lineage>
</organism>
<feature type="signal peptide" evidence="9">
    <location>
        <begin position="1"/>
        <end position="23"/>
    </location>
</feature>
<keyword evidence="2" id="KW-0575">Peroxidase</keyword>
<evidence type="ECO:0000256" key="4">
    <source>
        <dbReference type="ARBA" id="ARBA00022723"/>
    </source>
</evidence>
<evidence type="ECO:0000256" key="6">
    <source>
        <dbReference type="ARBA" id="ARBA00023004"/>
    </source>
</evidence>
<proteinExistence type="inferred from homology"/>
<gene>
    <name evidence="11" type="ORF">THAOC_25728</name>
</gene>
<evidence type="ECO:0000256" key="8">
    <source>
        <dbReference type="SAM" id="MobiDB-lite"/>
    </source>
</evidence>
<feature type="region of interest" description="Disordered" evidence="8">
    <location>
        <begin position="159"/>
        <end position="186"/>
    </location>
</feature>
<comment type="cofactor">
    <cofactor evidence="1">
        <name>heme b</name>
        <dbReference type="ChEBI" id="CHEBI:60344"/>
    </cofactor>
</comment>
<accession>K0RNE5</accession>
<dbReference type="PROSITE" id="PS51405">
    <property type="entry name" value="HEME_HALOPEROXIDASE"/>
    <property type="match status" value="1"/>
</dbReference>
<dbReference type="GO" id="GO:0004601">
    <property type="term" value="F:peroxidase activity"/>
    <property type="evidence" value="ECO:0007669"/>
    <property type="project" value="UniProtKB-KW"/>
</dbReference>
<dbReference type="Gene3D" id="1.10.489.10">
    <property type="entry name" value="Chloroperoxidase-like"/>
    <property type="match status" value="1"/>
</dbReference>
<evidence type="ECO:0000256" key="2">
    <source>
        <dbReference type="ARBA" id="ARBA00022559"/>
    </source>
</evidence>
<keyword evidence="3" id="KW-0349">Heme</keyword>
<dbReference type="Proteomes" id="UP000266841">
    <property type="component" value="Unassembled WGS sequence"/>
</dbReference>